<evidence type="ECO:0000313" key="5">
    <source>
        <dbReference type="Proteomes" id="UP000535020"/>
    </source>
</evidence>
<dbReference type="EMBL" id="JACBJI010000003">
    <property type="protein sequence ID" value="NYA71023.1"/>
    <property type="molecule type" value="Genomic_DNA"/>
</dbReference>
<evidence type="ECO:0000259" key="2">
    <source>
        <dbReference type="PROSITE" id="PS50206"/>
    </source>
</evidence>
<dbReference type="Proteomes" id="UP000535020">
    <property type="component" value="Unassembled WGS sequence"/>
</dbReference>
<feature type="domain" description="Thioredoxin" evidence="3">
    <location>
        <begin position="120"/>
        <end position="235"/>
    </location>
</feature>
<dbReference type="PROSITE" id="PS51352">
    <property type="entry name" value="THIOREDOXIN_2"/>
    <property type="match status" value="1"/>
</dbReference>
<evidence type="ECO:0000256" key="1">
    <source>
        <dbReference type="ARBA" id="ARBA00023284"/>
    </source>
</evidence>
<evidence type="ECO:0000313" key="4">
    <source>
        <dbReference type="EMBL" id="NYA71023.1"/>
    </source>
</evidence>
<dbReference type="PROSITE" id="PS50206">
    <property type="entry name" value="RHODANESE_3"/>
    <property type="match status" value="1"/>
</dbReference>
<dbReference type="InterPro" id="IPR036249">
    <property type="entry name" value="Thioredoxin-like_sf"/>
</dbReference>
<accession>A0A7Y8Y317</accession>
<evidence type="ECO:0000259" key="3">
    <source>
        <dbReference type="PROSITE" id="PS51352"/>
    </source>
</evidence>
<protein>
    <submittedName>
        <fullName evidence="4">Thioredoxin fold domain-containing protein</fullName>
    </submittedName>
</protein>
<dbReference type="PROSITE" id="PS00194">
    <property type="entry name" value="THIOREDOXIN_1"/>
    <property type="match status" value="1"/>
</dbReference>
<dbReference type="InterPro" id="IPR013766">
    <property type="entry name" value="Thioredoxin_domain"/>
</dbReference>
<sequence length="235" mass="26649">MKTQIFAFFASISLLFSCQGQTSEQVKTIPPKDFAQKIKDNPNAQILDVRTPDEFVGGHLDNAVNIDWYEKQAFESKVAKLDKSKPVFVYCAAGARSIKAANKLYSLGFKNVYDLQGGIVKWNAETSDASSSGEPEKIIGMCSQEYGEMIKSDKKVLVDFYAPWCEPCKKMAPYLTKMETERKDVKIVRLNADEHKTLVKEMKIDSLPRLLLYVDGKETWKHDGFISEEDLKKQL</sequence>
<keyword evidence="1" id="KW-0676">Redox-active center</keyword>
<dbReference type="RefSeq" id="WP_176005831.1">
    <property type="nucleotide sequence ID" value="NZ_JABWMI010000010.1"/>
</dbReference>
<dbReference type="Gene3D" id="3.40.250.10">
    <property type="entry name" value="Rhodanese-like domain"/>
    <property type="match status" value="1"/>
</dbReference>
<reference evidence="4 5" key="1">
    <citation type="submission" date="2020-07" db="EMBL/GenBank/DDBJ databases">
        <authorList>
            <person name="Sun Q."/>
        </authorList>
    </citation>
    <scope>NUCLEOTIDE SEQUENCE [LARGE SCALE GENOMIC DNA]</scope>
    <source>
        <strain evidence="4 5">MAH-1</strain>
    </source>
</reference>
<dbReference type="InterPro" id="IPR001763">
    <property type="entry name" value="Rhodanese-like_dom"/>
</dbReference>
<feature type="domain" description="Rhodanese" evidence="2">
    <location>
        <begin position="40"/>
        <end position="127"/>
    </location>
</feature>
<dbReference type="Gene3D" id="3.40.30.10">
    <property type="entry name" value="Glutaredoxin"/>
    <property type="match status" value="1"/>
</dbReference>
<comment type="caution">
    <text evidence="4">The sequence shown here is derived from an EMBL/GenBank/DDBJ whole genome shotgun (WGS) entry which is preliminary data.</text>
</comment>
<dbReference type="Pfam" id="PF00581">
    <property type="entry name" value="Rhodanese"/>
    <property type="match status" value="1"/>
</dbReference>
<dbReference type="InterPro" id="IPR036873">
    <property type="entry name" value="Rhodanese-like_dom_sf"/>
</dbReference>
<dbReference type="SMART" id="SM00450">
    <property type="entry name" value="RHOD"/>
    <property type="match status" value="1"/>
</dbReference>
<dbReference type="PANTHER" id="PTHR43031">
    <property type="entry name" value="FAD-DEPENDENT OXIDOREDUCTASE"/>
    <property type="match status" value="1"/>
</dbReference>
<dbReference type="PROSITE" id="PS51257">
    <property type="entry name" value="PROKAR_LIPOPROTEIN"/>
    <property type="match status" value="1"/>
</dbReference>
<dbReference type="CDD" id="cd02947">
    <property type="entry name" value="TRX_family"/>
    <property type="match status" value="1"/>
</dbReference>
<gene>
    <name evidence="4" type="ORF">HZF10_08840</name>
</gene>
<dbReference type="AlphaFoldDB" id="A0A7Y8Y317"/>
<keyword evidence="5" id="KW-1185">Reference proteome</keyword>
<dbReference type="InterPro" id="IPR050229">
    <property type="entry name" value="GlpE_sulfurtransferase"/>
</dbReference>
<dbReference type="PANTHER" id="PTHR43031:SF1">
    <property type="entry name" value="PYRIDINE NUCLEOTIDE-DISULPHIDE OXIDOREDUCTASE"/>
    <property type="match status" value="1"/>
</dbReference>
<name>A0A7Y8Y317_9FLAO</name>
<dbReference type="InterPro" id="IPR017937">
    <property type="entry name" value="Thioredoxin_CS"/>
</dbReference>
<dbReference type="SUPFAM" id="SSF52833">
    <property type="entry name" value="Thioredoxin-like"/>
    <property type="match status" value="1"/>
</dbReference>
<organism evidence="4 5">
    <name type="scientific">Flavobacterium agri</name>
    <dbReference type="NCBI Taxonomy" id="2743471"/>
    <lineage>
        <taxon>Bacteria</taxon>
        <taxon>Pseudomonadati</taxon>
        <taxon>Bacteroidota</taxon>
        <taxon>Flavobacteriia</taxon>
        <taxon>Flavobacteriales</taxon>
        <taxon>Flavobacteriaceae</taxon>
        <taxon>Flavobacterium</taxon>
    </lineage>
</organism>
<dbReference type="CDD" id="cd00158">
    <property type="entry name" value="RHOD"/>
    <property type="match status" value="1"/>
</dbReference>
<dbReference type="SUPFAM" id="SSF52821">
    <property type="entry name" value="Rhodanese/Cell cycle control phosphatase"/>
    <property type="match status" value="1"/>
</dbReference>
<dbReference type="Pfam" id="PF00085">
    <property type="entry name" value="Thioredoxin"/>
    <property type="match status" value="1"/>
</dbReference>
<proteinExistence type="predicted"/>